<organism evidence="1 2">
    <name type="scientific">Naganishia vaughanmartiniae</name>
    <dbReference type="NCBI Taxonomy" id="1424756"/>
    <lineage>
        <taxon>Eukaryota</taxon>
        <taxon>Fungi</taxon>
        <taxon>Dikarya</taxon>
        <taxon>Basidiomycota</taxon>
        <taxon>Agaricomycotina</taxon>
        <taxon>Tremellomycetes</taxon>
        <taxon>Filobasidiales</taxon>
        <taxon>Filobasidiaceae</taxon>
        <taxon>Naganishia</taxon>
    </lineage>
</organism>
<name>A0ACC2XGS0_9TREE</name>
<accession>A0ACC2XGS0</accession>
<evidence type="ECO:0000313" key="2">
    <source>
        <dbReference type="Proteomes" id="UP001243375"/>
    </source>
</evidence>
<keyword evidence="2" id="KW-1185">Reference proteome</keyword>
<reference evidence="1" key="1">
    <citation type="submission" date="2023-04" db="EMBL/GenBank/DDBJ databases">
        <title>Draft Genome sequencing of Naganishia species isolated from polar environments using Oxford Nanopore Technology.</title>
        <authorList>
            <person name="Leo P."/>
            <person name="Venkateswaran K."/>
        </authorList>
    </citation>
    <scope>NUCLEOTIDE SEQUENCE</scope>
    <source>
        <strain evidence="1">MNA-CCFEE 5425</strain>
    </source>
</reference>
<evidence type="ECO:0000313" key="1">
    <source>
        <dbReference type="EMBL" id="KAJ9122595.1"/>
    </source>
</evidence>
<gene>
    <name evidence="1" type="ORF">QFC22_002024</name>
</gene>
<comment type="caution">
    <text evidence="1">The sequence shown here is derived from an EMBL/GenBank/DDBJ whole genome shotgun (WGS) entry which is preliminary data.</text>
</comment>
<proteinExistence type="predicted"/>
<sequence length="410" mass="44555">MRKEQQKSPEMLTSSEASPRTPQQGGMLTPRTHAPSTFSDENATLDLEARTRLAKAMFDSDHKAPDALASQNRQLTSDTMSKLEKDANIRRDFEARIAQATAQLHQAPSIKVKRKPSMKGRAAMFIGEPTLIGASSNLKVMPLPDATGQDTAAQPAGPFGKPNRHQSFSAVHNDGNSGSSGGGGFKSFVAKIKRNASLAERKRSKTPGSSPRIVQNTFQPMAAISLPARLQEASQTSRDVGLRDTRDEHSSAHGALNTVQEALALRKSVIRRTIIYSTVQDQHDESTIPPAEPPLPSTSSPTRRPSTRRKPVRHLSGDTDIFRAEGLLGDPQSQSIGQVLSVRHHPAGPSQLQKSSADSLYDMYADAPDPEVAEDEEEIIYTGNDTSFADDAGDYRGHSRKVNPRAIEIR</sequence>
<protein>
    <submittedName>
        <fullName evidence="1">Uncharacterized protein</fullName>
    </submittedName>
</protein>
<dbReference type="Proteomes" id="UP001243375">
    <property type="component" value="Unassembled WGS sequence"/>
</dbReference>
<dbReference type="EMBL" id="JASBWU010000004">
    <property type="protein sequence ID" value="KAJ9122595.1"/>
    <property type="molecule type" value="Genomic_DNA"/>
</dbReference>